<sequence length="174" mass="16944">MAAIFFLNGAGVASWVVRIPAVQARLALTPGVLGLALLGAAVGALVAMPLAGRWVVRRGSGPVTRLAAVGFAAALVLAPLAASALALALALVAFGALNGALDVAMNAQAATVERGYGRPIMSSFHALFSWGGLAGAAVGGLVAGAGVAPTWHLLGAAVVVGVAAPLVARPMLPG</sequence>
<keyword evidence="4 5" id="KW-0472">Membrane</keyword>
<dbReference type="Gene3D" id="1.20.1250.20">
    <property type="entry name" value="MFS general substrate transporter like domains"/>
    <property type="match status" value="1"/>
</dbReference>
<feature type="domain" description="Major facilitator superfamily (MFS) profile" evidence="6">
    <location>
        <begin position="1"/>
        <end position="174"/>
    </location>
</feature>
<feature type="non-terminal residue" evidence="7">
    <location>
        <position position="174"/>
    </location>
</feature>
<dbReference type="EMBL" id="CADCTU010000584">
    <property type="protein sequence ID" value="CAA9334511.1"/>
    <property type="molecule type" value="Genomic_DNA"/>
</dbReference>
<dbReference type="GO" id="GO:0016020">
    <property type="term" value="C:membrane"/>
    <property type="evidence" value="ECO:0007669"/>
    <property type="project" value="UniProtKB-SubCell"/>
</dbReference>
<dbReference type="SUPFAM" id="SSF103473">
    <property type="entry name" value="MFS general substrate transporter"/>
    <property type="match status" value="1"/>
</dbReference>
<keyword evidence="2 5" id="KW-0812">Transmembrane</keyword>
<dbReference type="InterPro" id="IPR036259">
    <property type="entry name" value="MFS_trans_sf"/>
</dbReference>
<dbReference type="InterPro" id="IPR051788">
    <property type="entry name" value="MFS_Transporter"/>
</dbReference>
<dbReference type="PANTHER" id="PTHR23514">
    <property type="entry name" value="BYPASS OF STOP CODON PROTEIN 6"/>
    <property type="match status" value="1"/>
</dbReference>
<feature type="transmembrane region" description="Helical" evidence="5">
    <location>
        <begin position="126"/>
        <end position="145"/>
    </location>
</feature>
<organism evidence="7">
    <name type="scientific">uncultured Gemmatimonadaceae bacterium</name>
    <dbReference type="NCBI Taxonomy" id="246130"/>
    <lineage>
        <taxon>Bacteria</taxon>
        <taxon>Pseudomonadati</taxon>
        <taxon>Gemmatimonadota</taxon>
        <taxon>Gemmatimonadia</taxon>
        <taxon>Gemmatimonadales</taxon>
        <taxon>Gemmatimonadaceae</taxon>
        <taxon>environmental samples</taxon>
    </lineage>
</organism>
<protein>
    <submittedName>
        <fullName evidence="7">Uncharacterized MFS-type transporter</fullName>
    </submittedName>
</protein>
<accession>A0A6J4LPF2</accession>
<name>A0A6J4LPF2_9BACT</name>
<feature type="transmembrane region" description="Helical" evidence="5">
    <location>
        <begin position="151"/>
        <end position="168"/>
    </location>
</feature>
<dbReference type="PROSITE" id="PS50850">
    <property type="entry name" value="MFS"/>
    <property type="match status" value="1"/>
</dbReference>
<evidence type="ECO:0000256" key="1">
    <source>
        <dbReference type="ARBA" id="ARBA00004141"/>
    </source>
</evidence>
<evidence type="ECO:0000256" key="5">
    <source>
        <dbReference type="SAM" id="Phobius"/>
    </source>
</evidence>
<proteinExistence type="predicted"/>
<evidence type="ECO:0000313" key="7">
    <source>
        <dbReference type="EMBL" id="CAA9334511.1"/>
    </source>
</evidence>
<dbReference type="AlphaFoldDB" id="A0A6J4LPF2"/>
<keyword evidence="3 5" id="KW-1133">Transmembrane helix</keyword>
<comment type="subcellular location">
    <subcellularLocation>
        <location evidence="1">Membrane</location>
        <topology evidence="1">Multi-pass membrane protein</topology>
    </subcellularLocation>
</comment>
<feature type="transmembrane region" description="Helical" evidence="5">
    <location>
        <begin position="63"/>
        <end position="81"/>
    </location>
</feature>
<evidence type="ECO:0000259" key="6">
    <source>
        <dbReference type="PROSITE" id="PS50850"/>
    </source>
</evidence>
<evidence type="ECO:0000256" key="3">
    <source>
        <dbReference type="ARBA" id="ARBA00022989"/>
    </source>
</evidence>
<gene>
    <name evidence="7" type="ORF">AVDCRST_MAG11-2635</name>
</gene>
<dbReference type="InterPro" id="IPR020846">
    <property type="entry name" value="MFS_dom"/>
</dbReference>
<dbReference type="PANTHER" id="PTHR23514:SF13">
    <property type="entry name" value="INNER MEMBRANE PROTEIN YBJJ"/>
    <property type="match status" value="1"/>
</dbReference>
<dbReference type="GO" id="GO:0022857">
    <property type="term" value="F:transmembrane transporter activity"/>
    <property type="evidence" value="ECO:0007669"/>
    <property type="project" value="InterPro"/>
</dbReference>
<evidence type="ECO:0000256" key="4">
    <source>
        <dbReference type="ARBA" id="ARBA00023136"/>
    </source>
</evidence>
<feature type="transmembrane region" description="Helical" evidence="5">
    <location>
        <begin position="28"/>
        <end position="51"/>
    </location>
</feature>
<reference evidence="7" key="1">
    <citation type="submission" date="2020-02" db="EMBL/GenBank/DDBJ databases">
        <authorList>
            <person name="Meier V. D."/>
        </authorList>
    </citation>
    <scope>NUCLEOTIDE SEQUENCE</scope>
    <source>
        <strain evidence="7">AVDCRST_MAG11</strain>
    </source>
</reference>
<evidence type="ECO:0000256" key="2">
    <source>
        <dbReference type="ARBA" id="ARBA00022692"/>
    </source>
</evidence>